<comment type="caution">
    <text evidence="2">The sequence shown here is derived from an EMBL/GenBank/DDBJ whole genome shotgun (WGS) entry which is preliminary data.</text>
</comment>
<feature type="compositionally biased region" description="Polar residues" evidence="1">
    <location>
        <begin position="1"/>
        <end position="11"/>
    </location>
</feature>
<dbReference type="SUPFAM" id="SSF57959">
    <property type="entry name" value="Leucine zipper domain"/>
    <property type="match status" value="1"/>
</dbReference>
<feature type="compositionally biased region" description="Basic and acidic residues" evidence="1">
    <location>
        <begin position="15"/>
        <end position="35"/>
    </location>
</feature>
<reference evidence="2 3" key="1">
    <citation type="submission" date="2024-07" db="EMBL/GenBank/DDBJ databases">
        <title>Section-level genome sequencing and comparative genomics of Aspergillus sections Usti and Cavernicolus.</title>
        <authorList>
            <consortium name="Lawrence Berkeley National Laboratory"/>
            <person name="Nybo J.L."/>
            <person name="Vesth T.C."/>
            <person name="Theobald S."/>
            <person name="Frisvad J.C."/>
            <person name="Larsen T.O."/>
            <person name="Kjaerboelling I."/>
            <person name="Rothschild-Mancinelli K."/>
            <person name="Lyhne E.K."/>
            <person name="Kogle M.E."/>
            <person name="Barry K."/>
            <person name="Clum A."/>
            <person name="Na H."/>
            <person name="Ledsgaard L."/>
            <person name="Lin J."/>
            <person name="Lipzen A."/>
            <person name="Kuo A."/>
            <person name="Riley R."/>
            <person name="Mondo S."/>
            <person name="LaButti K."/>
            <person name="Haridas S."/>
            <person name="Pangalinan J."/>
            <person name="Salamov A.A."/>
            <person name="Simmons B.A."/>
            <person name="Magnuson J.K."/>
            <person name="Chen J."/>
            <person name="Drula E."/>
            <person name="Henrissat B."/>
            <person name="Wiebenga A."/>
            <person name="Lubbers R.J."/>
            <person name="Gomes A.C."/>
            <person name="Makela M.R."/>
            <person name="Stajich J."/>
            <person name="Grigoriev I.V."/>
            <person name="Mortensen U.H."/>
            <person name="De vries R.P."/>
            <person name="Baker S.E."/>
            <person name="Andersen M.R."/>
        </authorList>
    </citation>
    <scope>NUCLEOTIDE SEQUENCE [LARGE SCALE GENOMIC DNA]</scope>
    <source>
        <strain evidence="2 3">CBS 600.67</strain>
    </source>
</reference>
<dbReference type="Gene3D" id="1.20.5.170">
    <property type="match status" value="1"/>
</dbReference>
<organism evidence="2 3">
    <name type="scientific">Aspergillus cavernicola</name>
    <dbReference type="NCBI Taxonomy" id="176166"/>
    <lineage>
        <taxon>Eukaryota</taxon>
        <taxon>Fungi</taxon>
        <taxon>Dikarya</taxon>
        <taxon>Ascomycota</taxon>
        <taxon>Pezizomycotina</taxon>
        <taxon>Eurotiomycetes</taxon>
        <taxon>Eurotiomycetidae</taxon>
        <taxon>Eurotiales</taxon>
        <taxon>Aspergillaceae</taxon>
        <taxon>Aspergillus</taxon>
        <taxon>Aspergillus subgen. Nidulantes</taxon>
    </lineage>
</organism>
<feature type="region of interest" description="Disordered" evidence="1">
    <location>
        <begin position="1"/>
        <end position="53"/>
    </location>
</feature>
<dbReference type="PANTHER" id="PTHR40618">
    <property type="entry name" value="B-ZIP TRANSCRIPTION FACTOR (EUROFUNG)-RELATED"/>
    <property type="match status" value="1"/>
</dbReference>
<protein>
    <recommendedName>
        <fullName evidence="4">BZIP domain-containing protein</fullName>
    </recommendedName>
</protein>
<dbReference type="InterPro" id="IPR046347">
    <property type="entry name" value="bZIP_sf"/>
</dbReference>
<evidence type="ECO:0000313" key="3">
    <source>
        <dbReference type="Proteomes" id="UP001610335"/>
    </source>
</evidence>
<name>A0ABR4IKR6_9EURO</name>
<dbReference type="Proteomes" id="UP001610335">
    <property type="component" value="Unassembled WGS sequence"/>
</dbReference>
<gene>
    <name evidence="2" type="ORF">BDW59DRAFT_54886</name>
</gene>
<sequence length="422" mass="47402">MADNLAQTLSSRCFLPDKHTPAHTRRDAPKPDGPKKRGRPRMAQSGGAPHMNRRAQIRYAQRTYRHKKEIMHRSMEKRVAELESTMNRVSDSISDFYDMAIESDLHITHPQLFQHLRDTVTNLKRVTGTQEDIRPREIPCPPIVASDASPGNTTSFGYMVSSLQDPAGDDSSILNQHIPDLPSNTDIQVERPLPGSMKHTYSFQETDPSRILHRYCLEYTYRLFSDPRSDPQEFHRVFRLVPCVKYREKMGLYLLCLVRSGSYEPLEIPALPFYCIGGAGTHYPRLQDGKPIHYENMRLPRRVLGPLSSSVSEDIVSMDREKLLKLAGLDGSWLDCHDVVGYLREKGVIGGDVSSLSIAISSNADGAHPGMALPSGGVSWSLDVNGFFQAILRNMVILGRSPGFRLRDVEAAFTATLRIDSE</sequence>
<dbReference type="CDD" id="cd14688">
    <property type="entry name" value="bZIP_YAP"/>
    <property type="match status" value="1"/>
</dbReference>
<evidence type="ECO:0000313" key="2">
    <source>
        <dbReference type="EMBL" id="KAL2827819.1"/>
    </source>
</evidence>
<evidence type="ECO:0000256" key="1">
    <source>
        <dbReference type="SAM" id="MobiDB-lite"/>
    </source>
</evidence>
<proteinExistence type="predicted"/>
<evidence type="ECO:0008006" key="4">
    <source>
        <dbReference type="Google" id="ProtNLM"/>
    </source>
</evidence>
<dbReference type="EMBL" id="JBFXLS010000023">
    <property type="protein sequence ID" value="KAL2827819.1"/>
    <property type="molecule type" value="Genomic_DNA"/>
</dbReference>
<accession>A0ABR4IKR6</accession>
<dbReference type="PANTHER" id="PTHR40618:SF1">
    <property type="entry name" value="B-ZIP TRANSCRIPTION FACTOR (EUROFUNG)"/>
    <property type="match status" value="1"/>
</dbReference>
<keyword evidence="3" id="KW-1185">Reference proteome</keyword>